<name>A0ACC7P507_9BACL</name>
<evidence type="ECO:0000313" key="2">
    <source>
        <dbReference type="Proteomes" id="UP001631969"/>
    </source>
</evidence>
<sequence length="431" mass="48825">MDFSVEFLSFFVIHSEGSSEQNKRYRHFKTLDGEEYERSEIKRFLDGEFARIVKRKAEKHAPTEGCPTKIGTFVVEPGYELGSNPNYNMIARCREASDREQYHNGCDDLLRAYIGTSSVRGGAFIVARAVLPKYFDEPFLFILKCDFEPKIARITDEHSLVGQVDMAISAKSIKSIQYPHMPEEGMLEYGELKIHQASHARYFEEFLAYVSYEQSVPELVQSQVLGLVQEYMEQKYQLPPAPKASAPVKIADERAIRMAEAAGVPISVPMDADGDGEGENLPYMAAGPAPEPTLSGIPFLDDTPYPAAPEVSTANASPDMLQEAQAYELWANSDKRRLQERWDHEMVVEAAQRIVEFQPELDLKFHIGDTFVKTKLSDYGSKVHFARLGNRYVVLLEGEDFKFDKDFSPVELLQPEELDQVVDRLKAKPEE</sequence>
<organism evidence="1 2">
    <name type="scientific">Paenibacillus mesotrionivorans</name>
    <dbReference type="NCBI Taxonomy" id="3160968"/>
    <lineage>
        <taxon>Bacteria</taxon>
        <taxon>Bacillati</taxon>
        <taxon>Bacillota</taxon>
        <taxon>Bacilli</taxon>
        <taxon>Bacillales</taxon>
        <taxon>Paenibacillaceae</taxon>
        <taxon>Paenibacillus</taxon>
    </lineage>
</organism>
<dbReference type="Proteomes" id="UP001631969">
    <property type="component" value="Unassembled WGS sequence"/>
</dbReference>
<keyword evidence="2" id="KW-1185">Reference proteome</keyword>
<proteinExistence type="predicted"/>
<protein>
    <submittedName>
        <fullName evidence="1">DUF3900 domain-containing protein</fullName>
    </submittedName>
</protein>
<evidence type="ECO:0000313" key="1">
    <source>
        <dbReference type="EMBL" id="MFM9331021.1"/>
    </source>
</evidence>
<dbReference type="EMBL" id="JBJURJ010000016">
    <property type="protein sequence ID" value="MFM9331021.1"/>
    <property type="molecule type" value="Genomic_DNA"/>
</dbReference>
<reference evidence="1" key="1">
    <citation type="submission" date="2024-12" db="EMBL/GenBank/DDBJ databases">
        <authorList>
            <person name="Wu N."/>
        </authorList>
    </citation>
    <scope>NUCLEOTIDE SEQUENCE</scope>
    <source>
        <strain evidence="1">P15</strain>
    </source>
</reference>
<comment type="caution">
    <text evidence="1">The sequence shown here is derived from an EMBL/GenBank/DDBJ whole genome shotgun (WGS) entry which is preliminary data.</text>
</comment>
<accession>A0ACC7P507</accession>
<gene>
    <name evidence="1" type="ORF">ACI1P1_22265</name>
</gene>